<accession>A0A812QB34</accession>
<dbReference type="Proteomes" id="UP000601435">
    <property type="component" value="Unassembled WGS sequence"/>
</dbReference>
<dbReference type="EMBL" id="CAJNJA010016198">
    <property type="protein sequence ID" value="CAE7376480.1"/>
    <property type="molecule type" value="Genomic_DNA"/>
</dbReference>
<dbReference type="OrthoDB" id="270720at2759"/>
<gene>
    <name evidence="2" type="primary">NPC1</name>
    <name evidence="2" type="ORF">SNEC2469_LOCUS10158</name>
</gene>
<dbReference type="SUPFAM" id="SSF56112">
    <property type="entry name" value="Protein kinase-like (PK-like)"/>
    <property type="match status" value="1"/>
</dbReference>
<name>A0A812QB34_9DINO</name>
<dbReference type="GO" id="GO:0004672">
    <property type="term" value="F:protein kinase activity"/>
    <property type="evidence" value="ECO:0007669"/>
    <property type="project" value="InterPro"/>
</dbReference>
<organism evidence="2 3">
    <name type="scientific">Symbiodinium necroappetens</name>
    <dbReference type="NCBI Taxonomy" id="1628268"/>
    <lineage>
        <taxon>Eukaryota</taxon>
        <taxon>Sar</taxon>
        <taxon>Alveolata</taxon>
        <taxon>Dinophyceae</taxon>
        <taxon>Suessiales</taxon>
        <taxon>Symbiodiniaceae</taxon>
        <taxon>Symbiodinium</taxon>
    </lineage>
</organism>
<reference evidence="2" key="1">
    <citation type="submission" date="2021-02" db="EMBL/GenBank/DDBJ databases">
        <authorList>
            <person name="Dougan E. K."/>
            <person name="Rhodes N."/>
            <person name="Thang M."/>
            <person name="Chan C."/>
        </authorList>
    </citation>
    <scope>NUCLEOTIDE SEQUENCE</scope>
</reference>
<evidence type="ECO:0000313" key="2">
    <source>
        <dbReference type="EMBL" id="CAE7376480.1"/>
    </source>
</evidence>
<evidence type="ECO:0000259" key="1">
    <source>
        <dbReference type="PROSITE" id="PS50011"/>
    </source>
</evidence>
<feature type="domain" description="Protein kinase" evidence="1">
    <location>
        <begin position="62"/>
        <end position="373"/>
    </location>
</feature>
<dbReference type="AlphaFoldDB" id="A0A812QB34"/>
<dbReference type="InterPro" id="IPR000719">
    <property type="entry name" value="Prot_kinase_dom"/>
</dbReference>
<dbReference type="Gene3D" id="1.10.510.10">
    <property type="entry name" value="Transferase(Phosphotransferase) domain 1"/>
    <property type="match status" value="1"/>
</dbReference>
<protein>
    <submittedName>
        <fullName evidence="2">NPC1 protein</fullName>
    </submittedName>
</protein>
<dbReference type="GO" id="GO:0005524">
    <property type="term" value="F:ATP binding"/>
    <property type="evidence" value="ECO:0007669"/>
    <property type="project" value="InterPro"/>
</dbReference>
<evidence type="ECO:0000313" key="3">
    <source>
        <dbReference type="Proteomes" id="UP000601435"/>
    </source>
</evidence>
<comment type="caution">
    <text evidence="2">The sequence shown here is derived from an EMBL/GenBank/DDBJ whole genome shotgun (WGS) entry which is preliminary data.</text>
</comment>
<sequence>MTLCSTGLLDRGCSQWCAEKTSTTENHESLPTLLRSIYKGKPRLCDSEAADISTVSFDRYLPDFDKKLGAGAYGQVYPVVGMPDKVVKIFRRNDWTEVVKESSFARCMKARDPSHYVDCLGIGSTRSTADCADHFFAVFERAPGITLGDAAYRFHHPCGILHICQALDVLDQLLSIIADMMMPDATGLLQIHLDLKPQNIMVSTSPDGLLKVALIDYGLVEACAAESSEAKDAALQLFRWVGWEFLWILASEAFCLNGRDDQGPWEQLPEGFRPFFRRSDFRPPAYQTDRLSPGILQAALQEDFFSQVLSPPFRKLWVNLKRAKQELGRILGELFYGVALASDRLDFEPDFDAYRGQIQSLRSLVVSGNAAAT</sequence>
<dbReference type="InterPro" id="IPR011009">
    <property type="entry name" value="Kinase-like_dom_sf"/>
</dbReference>
<proteinExistence type="predicted"/>
<keyword evidence="3" id="KW-1185">Reference proteome</keyword>
<dbReference type="PROSITE" id="PS50011">
    <property type="entry name" value="PROTEIN_KINASE_DOM"/>
    <property type="match status" value="1"/>
</dbReference>